<gene>
    <name evidence="10" type="ORF">GOM49_03105</name>
</gene>
<dbReference type="CDD" id="cd03216">
    <property type="entry name" value="ABC_Carb_Monos_I"/>
    <property type="match status" value="1"/>
</dbReference>
<dbReference type="FunFam" id="3.40.50.300:FF:000127">
    <property type="entry name" value="Ribose import ATP-binding protein RbsA"/>
    <property type="match status" value="1"/>
</dbReference>
<evidence type="ECO:0000256" key="4">
    <source>
        <dbReference type="ARBA" id="ARBA00022737"/>
    </source>
</evidence>
<dbReference type="GO" id="GO:0016887">
    <property type="term" value="F:ATP hydrolysis activity"/>
    <property type="evidence" value="ECO:0007669"/>
    <property type="project" value="InterPro"/>
</dbReference>
<dbReference type="Gene3D" id="3.40.50.300">
    <property type="entry name" value="P-loop containing nucleotide triphosphate hydrolases"/>
    <property type="match status" value="2"/>
</dbReference>
<dbReference type="EMBL" id="CP046522">
    <property type="protein sequence ID" value="QGU94235.1"/>
    <property type="molecule type" value="Genomic_DNA"/>
</dbReference>
<organism evidence="10 11">
    <name type="scientific">Clostridium bovifaecis</name>
    <dbReference type="NCBI Taxonomy" id="2184719"/>
    <lineage>
        <taxon>Bacteria</taxon>
        <taxon>Bacillati</taxon>
        <taxon>Bacillota</taxon>
        <taxon>Clostridia</taxon>
        <taxon>Eubacteriales</taxon>
        <taxon>Clostridiaceae</taxon>
        <taxon>Clostridium</taxon>
    </lineage>
</organism>
<dbReference type="PROSITE" id="PS00211">
    <property type="entry name" value="ABC_TRANSPORTER_1"/>
    <property type="match status" value="1"/>
</dbReference>
<dbReference type="GO" id="GO:0005524">
    <property type="term" value="F:ATP binding"/>
    <property type="evidence" value="ECO:0007669"/>
    <property type="project" value="UniProtKB-KW"/>
</dbReference>
<dbReference type="SMART" id="SM00382">
    <property type="entry name" value="AAA"/>
    <property type="match status" value="1"/>
</dbReference>
<dbReference type="InterPro" id="IPR027417">
    <property type="entry name" value="P-loop_NTPase"/>
</dbReference>
<dbReference type="GO" id="GO:0005886">
    <property type="term" value="C:plasma membrane"/>
    <property type="evidence" value="ECO:0007669"/>
    <property type="project" value="UniProtKB-SubCell"/>
</dbReference>
<evidence type="ECO:0000256" key="1">
    <source>
        <dbReference type="ARBA" id="ARBA00004202"/>
    </source>
</evidence>
<evidence type="ECO:0000259" key="9">
    <source>
        <dbReference type="PROSITE" id="PS50893"/>
    </source>
</evidence>
<dbReference type="CDD" id="cd03215">
    <property type="entry name" value="ABC_Carb_Monos_II"/>
    <property type="match status" value="1"/>
</dbReference>
<keyword evidence="2" id="KW-0813">Transport</keyword>
<dbReference type="InterPro" id="IPR017871">
    <property type="entry name" value="ABC_transporter-like_CS"/>
</dbReference>
<evidence type="ECO:0000256" key="5">
    <source>
        <dbReference type="ARBA" id="ARBA00022741"/>
    </source>
</evidence>
<evidence type="ECO:0000256" key="8">
    <source>
        <dbReference type="ARBA" id="ARBA00023136"/>
    </source>
</evidence>
<dbReference type="Pfam" id="PF00005">
    <property type="entry name" value="ABC_tran"/>
    <property type="match status" value="2"/>
</dbReference>
<keyword evidence="6 10" id="KW-0067">ATP-binding</keyword>
<evidence type="ECO:0000256" key="2">
    <source>
        <dbReference type="ARBA" id="ARBA00022448"/>
    </source>
</evidence>
<evidence type="ECO:0000256" key="6">
    <source>
        <dbReference type="ARBA" id="ARBA00022840"/>
    </source>
</evidence>
<dbReference type="InterPro" id="IPR050107">
    <property type="entry name" value="ABC_carbohydrate_import_ATPase"/>
</dbReference>
<comment type="subcellular location">
    <subcellularLocation>
        <location evidence="1">Cell membrane</location>
        <topology evidence="1">Peripheral membrane protein</topology>
    </subcellularLocation>
</comment>
<dbReference type="PROSITE" id="PS50893">
    <property type="entry name" value="ABC_TRANSPORTER_2"/>
    <property type="match status" value="2"/>
</dbReference>
<accession>A0A6I6F976</accession>
<dbReference type="InterPro" id="IPR003439">
    <property type="entry name" value="ABC_transporter-like_ATP-bd"/>
</dbReference>
<dbReference type="AlphaFoldDB" id="A0A6I6F976"/>
<reference evidence="10 11" key="1">
    <citation type="submission" date="2019-12" db="EMBL/GenBank/DDBJ databases">
        <title>Genome sequenceing of Clostridium bovifaecis.</title>
        <authorList>
            <person name="Yao Y."/>
        </authorList>
    </citation>
    <scope>NUCLEOTIDE SEQUENCE [LARGE SCALE GENOMIC DNA]</scope>
    <source>
        <strain evidence="10 11">BXX</strain>
    </source>
</reference>
<keyword evidence="8" id="KW-0472">Membrane</keyword>
<proteinExistence type="predicted"/>
<keyword evidence="7" id="KW-1278">Translocase</keyword>
<feature type="domain" description="ABC transporter" evidence="9">
    <location>
        <begin position="9"/>
        <end position="242"/>
    </location>
</feature>
<name>A0A6I6F976_9CLOT</name>
<evidence type="ECO:0000256" key="3">
    <source>
        <dbReference type="ARBA" id="ARBA00022475"/>
    </source>
</evidence>
<keyword evidence="3" id="KW-1003">Cell membrane</keyword>
<dbReference type="InterPro" id="IPR003593">
    <property type="entry name" value="AAA+_ATPase"/>
</dbReference>
<protein>
    <submittedName>
        <fullName evidence="10">ATP-binding cassette domain-containing protein</fullName>
    </submittedName>
</protein>
<keyword evidence="5" id="KW-0547">Nucleotide-binding</keyword>
<sequence length="508" mass="56647">MQGNKIPYIQMVNITKSFGKVIANNNINLEVHGGEVHALLGENGAGKSTLMNMLSGVYTPDSGSIFLHGKEKKFTSPGDAIKSGVGMIYQHFKLIENMTAVDNVIIGQKNKLFLNKKRNIKTIEDIVNRFGLEVNLNKNVYEMSVGEKQNLEILKVLYRGANILILDEPTAVFTPQESEKLFKIVKNMKNQGCAVIFITHKMDEVMAMADRITVLRKGETIATLNKLETNPKELTDLMVGRSVDLSIKRLPFNKGNKILEVNNLKVVNEEKIEVIRNVSFNVHEGEILGIAGIAGSGQKELCEAIAGIQKTDDGEIIFEEENIVGKSAREIITKGISMSFIPEDRLGMGLVASMDMVDNLLLKSYQLKRGVFINRKPMEKKAKEMIEKLEIKTPSIHYPIRYLSGGNIQKILLGRELSLYPKLLIMAYPVRGLDVNTCYTIYDLINEEKGKGNSVIYIGEDLDVLMELCDRIMVLYNGEVTGILDAKNTTKEEIGMLMVGNRKGEEAS</sequence>
<evidence type="ECO:0000313" key="11">
    <source>
        <dbReference type="Proteomes" id="UP000422764"/>
    </source>
</evidence>
<feature type="domain" description="ABC transporter" evidence="9">
    <location>
        <begin position="259"/>
        <end position="502"/>
    </location>
</feature>
<keyword evidence="11" id="KW-1185">Reference proteome</keyword>
<keyword evidence="4" id="KW-0677">Repeat</keyword>
<dbReference type="Proteomes" id="UP000422764">
    <property type="component" value="Chromosome"/>
</dbReference>
<dbReference type="PANTHER" id="PTHR43790:SF9">
    <property type="entry name" value="GALACTOFURANOSE TRANSPORTER ATP-BINDING PROTEIN YTFR"/>
    <property type="match status" value="1"/>
</dbReference>
<dbReference type="PANTHER" id="PTHR43790">
    <property type="entry name" value="CARBOHYDRATE TRANSPORT ATP-BINDING PROTEIN MG119-RELATED"/>
    <property type="match status" value="1"/>
</dbReference>
<evidence type="ECO:0000313" key="10">
    <source>
        <dbReference type="EMBL" id="QGU94235.1"/>
    </source>
</evidence>
<dbReference type="SUPFAM" id="SSF52540">
    <property type="entry name" value="P-loop containing nucleoside triphosphate hydrolases"/>
    <property type="match status" value="2"/>
</dbReference>
<evidence type="ECO:0000256" key="7">
    <source>
        <dbReference type="ARBA" id="ARBA00022967"/>
    </source>
</evidence>